<dbReference type="InterPro" id="IPR024079">
    <property type="entry name" value="MetalloPept_cat_dom_sf"/>
</dbReference>
<dbReference type="Pfam" id="PF04233">
    <property type="entry name" value="Phage_Mu_F"/>
    <property type="match status" value="1"/>
</dbReference>
<reference evidence="2 3" key="1">
    <citation type="submission" date="2019-02" db="EMBL/GenBank/DDBJ databases">
        <title>Genome sequencing of Clostridium botulinum clinical isolates.</title>
        <authorList>
            <person name="Brunt J."/>
            <person name="Van Vliet A.H.M."/>
            <person name="Stringer S.C."/>
            <person name="Grant K.A."/>
            <person name="Carter A.C."/>
            <person name="Peck M.W."/>
        </authorList>
    </citation>
    <scope>NUCLEOTIDE SEQUENCE [LARGE SCALE GENOMIC DNA]</scope>
    <source>
        <strain evidence="2 3">H113700579</strain>
    </source>
</reference>
<dbReference type="GO" id="GO:0008237">
    <property type="term" value="F:metallopeptidase activity"/>
    <property type="evidence" value="ECO:0007669"/>
    <property type="project" value="InterPro"/>
</dbReference>
<dbReference type="Gene3D" id="3.40.390.10">
    <property type="entry name" value="Collagenase (Catalytic Domain)"/>
    <property type="match status" value="1"/>
</dbReference>
<dbReference type="SUPFAM" id="SSF55486">
    <property type="entry name" value="Metalloproteases ('zincins'), catalytic domain"/>
    <property type="match status" value="1"/>
</dbReference>
<evidence type="ECO:0000313" key="3">
    <source>
        <dbReference type="Proteomes" id="UP000472355"/>
    </source>
</evidence>
<dbReference type="EMBL" id="SGKU01000001">
    <property type="protein sequence ID" value="NFA40993.1"/>
    <property type="molecule type" value="Genomic_DNA"/>
</dbReference>
<protein>
    <recommendedName>
        <fullName evidence="1">Phage head morphogenesis domain-containing protein</fullName>
    </recommendedName>
</protein>
<organism evidence="2 3">
    <name type="scientific">Clostridium botulinum</name>
    <dbReference type="NCBI Taxonomy" id="1491"/>
    <lineage>
        <taxon>Bacteria</taxon>
        <taxon>Bacillati</taxon>
        <taxon>Bacillota</taxon>
        <taxon>Clostridia</taxon>
        <taxon>Eubacteriales</taxon>
        <taxon>Clostridiaceae</taxon>
        <taxon>Clostridium</taxon>
    </lineage>
</organism>
<dbReference type="InterPro" id="IPR006528">
    <property type="entry name" value="Phage_head_morphogenesis_dom"/>
</dbReference>
<gene>
    <name evidence="2" type="ORF">EXM65_00040</name>
</gene>
<dbReference type="AlphaFoldDB" id="A0A6M0SIM4"/>
<accession>A0A6M0SIM4</accession>
<name>A0A6M0SIM4_CLOBO</name>
<evidence type="ECO:0000313" key="2">
    <source>
        <dbReference type="EMBL" id="NFA40993.1"/>
    </source>
</evidence>
<dbReference type="Proteomes" id="UP000472355">
    <property type="component" value="Unassembled WGS sequence"/>
</dbReference>
<feature type="domain" description="Phage head morphogenesis" evidence="1">
    <location>
        <begin position="148"/>
        <end position="249"/>
    </location>
</feature>
<evidence type="ECO:0000259" key="1">
    <source>
        <dbReference type="Pfam" id="PF04233"/>
    </source>
</evidence>
<sequence>MKNSEYWEERIANNIWTTYNNLEERNRALLEMYQEASLSISDELYRVGEKLKSSRPMLSDMHKFNRLSGLQRNMENIIKELGENVEGFGKKGMFEGFKDVYSNVRMELGELEFDIVPKKVMKEMLDRPWLGSNFSTRLWKNTQVLANNLNDILTNGLTQGKTVTEMVIELNNRMNEGFNVSHRLIRTETMHYLNESAFKGYVDGGCEEVQVWAALDERVCPKCGKLHSKKYRVDKRPILPFHAHCRCTYLPVIDLDDKKGDNNIKDTKDFNELEVSLKNRLQVKISNDVKKLDFNVVKDTCVSMEKAFNEFPQLKGFVDELYTSKSGMMSCAPTDRSFSLTKISFNPTYYKDNKIKEVYLRDAASGFHPKETTYEISGVHELGHAVEAYLIKSKRLKSDIENIMCWNDCTIAKHIVSEACKKAKKTEEGKGLKNAELKNNISGYALNDASECMAEAFADYFGNKDKASILSKEIMKIVKEMMK</sequence>
<proteinExistence type="predicted"/>
<comment type="caution">
    <text evidence="2">The sequence shown here is derived from an EMBL/GenBank/DDBJ whole genome shotgun (WGS) entry which is preliminary data.</text>
</comment>
<dbReference type="NCBIfam" id="TIGR01641">
    <property type="entry name" value="phageSPP1_gp7"/>
    <property type="match status" value="1"/>
</dbReference>